<name>A0A1W6ZX76_9HYPH</name>
<feature type="compositionally biased region" description="Basic residues" evidence="1">
    <location>
        <begin position="115"/>
        <end position="129"/>
    </location>
</feature>
<evidence type="ECO:0000256" key="1">
    <source>
        <dbReference type="SAM" id="MobiDB-lite"/>
    </source>
</evidence>
<proteinExistence type="predicted"/>
<gene>
    <name evidence="2" type="ORF">CAK95_24930</name>
</gene>
<dbReference type="InterPro" id="IPR007076">
    <property type="entry name" value="TfoX_N"/>
</dbReference>
<sequence length="165" mass="18679">MDAEFIRDLFSSFRPVTVRRLFGGAGVYADSVMFALLSSQGVLYLKVDEKNESDFVREDLPPFEYERNGVMRGIRSYRRMPDRLYDDPDELAQWASRALAAALSKSAPRQTTVKRAGRSKAKNVLKRKTAMPQRAARSKSPKASKTASKSGKTKRTTKARRLTKR</sequence>
<dbReference type="OrthoDB" id="1524907at2"/>
<reference evidence="2 3" key="1">
    <citation type="submission" date="2017-05" db="EMBL/GenBank/DDBJ databases">
        <title>Full genome sequence of Pseudorhodoplanes sinuspersici.</title>
        <authorList>
            <person name="Dastgheib S.M.M."/>
            <person name="Shavandi M."/>
            <person name="Tirandaz H."/>
        </authorList>
    </citation>
    <scope>NUCLEOTIDE SEQUENCE [LARGE SCALE GENOMIC DNA]</scope>
    <source>
        <strain evidence="2 3">RIPI110</strain>
    </source>
</reference>
<dbReference type="Pfam" id="PF04993">
    <property type="entry name" value="TfoX_N"/>
    <property type="match status" value="1"/>
</dbReference>
<dbReference type="SUPFAM" id="SSF159894">
    <property type="entry name" value="YgaC/TfoX-N like"/>
    <property type="match status" value="1"/>
</dbReference>
<dbReference type="AlphaFoldDB" id="A0A1W6ZX76"/>
<protein>
    <submittedName>
        <fullName evidence="2">Uncharacterized protein</fullName>
    </submittedName>
</protein>
<feature type="region of interest" description="Disordered" evidence="1">
    <location>
        <begin position="105"/>
        <end position="165"/>
    </location>
</feature>
<dbReference type="KEGG" id="psin:CAK95_24930"/>
<dbReference type="STRING" id="1235591.CAK95_24930"/>
<keyword evidence="3" id="KW-1185">Reference proteome</keyword>
<dbReference type="EMBL" id="CP021112">
    <property type="protein sequence ID" value="ARQ01982.1"/>
    <property type="molecule type" value="Genomic_DNA"/>
</dbReference>
<dbReference type="RefSeq" id="WP_086090374.1">
    <property type="nucleotide sequence ID" value="NZ_CP021112.1"/>
</dbReference>
<evidence type="ECO:0000313" key="2">
    <source>
        <dbReference type="EMBL" id="ARQ01982.1"/>
    </source>
</evidence>
<dbReference type="Proteomes" id="UP000194137">
    <property type="component" value="Chromosome"/>
</dbReference>
<accession>A0A1W6ZX76</accession>
<dbReference type="Gene3D" id="3.30.1460.30">
    <property type="entry name" value="YgaC/TfoX-N like chaperone"/>
    <property type="match status" value="1"/>
</dbReference>
<feature type="compositionally biased region" description="Basic residues" evidence="1">
    <location>
        <begin position="151"/>
        <end position="165"/>
    </location>
</feature>
<organism evidence="2 3">
    <name type="scientific">Pseudorhodoplanes sinuspersici</name>
    <dbReference type="NCBI Taxonomy" id="1235591"/>
    <lineage>
        <taxon>Bacteria</taxon>
        <taxon>Pseudomonadati</taxon>
        <taxon>Pseudomonadota</taxon>
        <taxon>Alphaproteobacteria</taxon>
        <taxon>Hyphomicrobiales</taxon>
        <taxon>Pseudorhodoplanes</taxon>
    </lineage>
</organism>
<evidence type="ECO:0000313" key="3">
    <source>
        <dbReference type="Proteomes" id="UP000194137"/>
    </source>
</evidence>